<protein>
    <recommendedName>
        <fullName evidence="5">DUF2252 domain-containing protein</fullName>
    </recommendedName>
</protein>
<keyword evidence="2" id="KW-0812">Transmembrane</keyword>
<dbReference type="HOGENOM" id="CLU_378371_0_0_1"/>
<dbReference type="Pfam" id="PF10009">
    <property type="entry name" value="DUF2252"/>
    <property type="match status" value="1"/>
</dbReference>
<feature type="compositionally biased region" description="Polar residues" evidence="1">
    <location>
        <begin position="71"/>
        <end position="87"/>
    </location>
</feature>
<feature type="compositionally biased region" description="Acidic residues" evidence="1">
    <location>
        <begin position="198"/>
        <end position="224"/>
    </location>
</feature>
<dbReference type="InParanoid" id="B8BXC3"/>
<dbReference type="RefSeq" id="XP_002288247.1">
    <property type="nucleotide sequence ID" value="XM_002288211.1"/>
</dbReference>
<dbReference type="AlphaFoldDB" id="B8BXC3"/>
<dbReference type="InterPro" id="IPR018721">
    <property type="entry name" value="DUF2252"/>
</dbReference>
<dbReference type="EMBL" id="CM000640">
    <property type="protein sequence ID" value="EED93683.1"/>
    <property type="molecule type" value="Genomic_DNA"/>
</dbReference>
<reference evidence="3 4" key="2">
    <citation type="journal article" date="2008" name="Nature">
        <title>The Phaeodactylum genome reveals the evolutionary history of diatom genomes.</title>
        <authorList>
            <person name="Bowler C."/>
            <person name="Allen A.E."/>
            <person name="Badger J.H."/>
            <person name="Grimwood J."/>
            <person name="Jabbari K."/>
            <person name="Kuo A."/>
            <person name="Maheswari U."/>
            <person name="Martens C."/>
            <person name="Maumus F."/>
            <person name="Otillar R.P."/>
            <person name="Rayko E."/>
            <person name="Salamov A."/>
            <person name="Vandepoele K."/>
            <person name="Beszteri B."/>
            <person name="Gruber A."/>
            <person name="Heijde M."/>
            <person name="Katinka M."/>
            <person name="Mock T."/>
            <person name="Valentin K."/>
            <person name="Verret F."/>
            <person name="Berges J.A."/>
            <person name="Brownlee C."/>
            <person name="Cadoret J.P."/>
            <person name="Chiovitti A."/>
            <person name="Choi C.J."/>
            <person name="Coesel S."/>
            <person name="De Martino A."/>
            <person name="Detter J.C."/>
            <person name="Durkin C."/>
            <person name="Falciatore A."/>
            <person name="Fournet J."/>
            <person name="Haruta M."/>
            <person name="Huysman M.J."/>
            <person name="Jenkins B.D."/>
            <person name="Jiroutova K."/>
            <person name="Jorgensen R.E."/>
            <person name="Joubert Y."/>
            <person name="Kaplan A."/>
            <person name="Kroger N."/>
            <person name="Kroth P.G."/>
            <person name="La Roche J."/>
            <person name="Lindquist E."/>
            <person name="Lommer M."/>
            <person name="Martin-Jezequel V."/>
            <person name="Lopez P.J."/>
            <person name="Lucas S."/>
            <person name="Mangogna M."/>
            <person name="McGinnis K."/>
            <person name="Medlin L.K."/>
            <person name="Montsant A."/>
            <person name="Oudot-Le Secq M.P."/>
            <person name="Napoli C."/>
            <person name="Obornik M."/>
            <person name="Parker M.S."/>
            <person name="Petit J.L."/>
            <person name="Porcel B.M."/>
            <person name="Poulsen N."/>
            <person name="Robison M."/>
            <person name="Rychlewski L."/>
            <person name="Rynearson T.A."/>
            <person name="Schmutz J."/>
            <person name="Shapiro H."/>
            <person name="Siaut M."/>
            <person name="Stanley M."/>
            <person name="Sussman M.R."/>
            <person name="Taylor A.R."/>
            <person name="Vardi A."/>
            <person name="von Dassow P."/>
            <person name="Vyverman W."/>
            <person name="Willis A."/>
            <person name="Wyrwicz L.S."/>
            <person name="Rokhsar D.S."/>
            <person name="Weissenbach J."/>
            <person name="Armbrust E.V."/>
            <person name="Green B.R."/>
            <person name="Van de Peer Y."/>
            <person name="Grigoriev I.V."/>
        </authorList>
    </citation>
    <scope>NUCLEOTIDE SEQUENCE [LARGE SCALE GENOMIC DNA]</scope>
    <source>
        <strain evidence="3 4">CCMP1335</strain>
    </source>
</reference>
<reference evidence="3 4" key="1">
    <citation type="journal article" date="2004" name="Science">
        <title>The genome of the diatom Thalassiosira pseudonana: ecology, evolution, and metabolism.</title>
        <authorList>
            <person name="Armbrust E.V."/>
            <person name="Berges J.A."/>
            <person name="Bowler C."/>
            <person name="Green B.R."/>
            <person name="Martinez D."/>
            <person name="Putnam N.H."/>
            <person name="Zhou S."/>
            <person name="Allen A.E."/>
            <person name="Apt K.E."/>
            <person name="Bechner M."/>
            <person name="Brzezinski M.A."/>
            <person name="Chaal B.K."/>
            <person name="Chiovitti A."/>
            <person name="Davis A.K."/>
            <person name="Demarest M.S."/>
            <person name="Detter J.C."/>
            <person name="Glavina T."/>
            <person name="Goodstein D."/>
            <person name="Hadi M.Z."/>
            <person name="Hellsten U."/>
            <person name="Hildebrand M."/>
            <person name="Jenkins B.D."/>
            <person name="Jurka J."/>
            <person name="Kapitonov V.V."/>
            <person name="Kroger N."/>
            <person name="Lau W.W."/>
            <person name="Lane T.W."/>
            <person name="Larimer F.W."/>
            <person name="Lippmeier J.C."/>
            <person name="Lucas S."/>
            <person name="Medina M."/>
            <person name="Montsant A."/>
            <person name="Obornik M."/>
            <person name="Parker M.S."/>
            <person name="Palenik B."/>
            <person name="Pazour G.J."/>
            <person name="Richardson P.M."/>
            <person name="Rynearson T.A."/>
            <person name="Saito M.A."/>
            <person name="Schwartz D.C."/>
            <person name="Thamatrakoln K."/>
            <person name="Valentin K."/>
            <person name="Vardi A."/>
            <person name="Wilkerson F.P."/>
            <person name="Rokhsar D.S."/>
        </authorList>
    </citation>
    <scope>NUCLEOTIDE SEQUENCE [LARGE SCALE GENOMIC DNA]</scope>
    <source>
        <strain evidence="3 4">CCMP1335</strain>
    </source>
</reference>
<evidence type="ECO:0000313" key="3">
    <source>
        <dbReference type="EMBL" id="EED93683.1"/>
    </source>
</evidence>
<accession>B8BXC3</accession>
<gene>
    <name evidence="3" type="ORF">THAPSDRAFT_21676</name>
</gene>
<dbReference type="KEGG" id="tps:THAPSDRAFT_21676"/>
<evidence type="ECO:0000256" key="1">
    <source>
        <dbReference type="SAM" id="MobiDB-lite"/>
    </source>
</evidence>
<dbReference type="PANTHER" id="PTHR39441:SF1">
    <property type="entry name" value="DUF2252 DOMAIN-CONTAINING PROTEIN"/>
    <property type="match status" value="1"/>
</dbReference>
<evidence type="ECO:0000256" key="2">
    <source>
        <dbReference type="SAM" id="Phobius"/>
    </source>
</evidence>
<feature type="region of interest" description="Disordered" evidence="1">
    <location>
        <begin position="142"/>
        <end position="231"/>
    </location>
</feature>
<keyword evidence="2" id="KW-1133">Transmembrane helix</keyword>
<evidence type="ECO:0008006" key="5">
    <source>
        <dbReference type="Google" id="ProtNLM"/>
    </source>
</evidence>
<proteinExistence type="predicted"/>
<keyword evidence="2" id="KW-0472">Membrane</keyword>
<organism evidence="3 4">
    <name type="scientific">Thalassiosira pseudonana</name>
    <name type="common">Marine diatom</name>
    <name type="synonym">Cyclotella nana</name>
    <dbReference type="NCBI Taxonomy" id="35128"/>
    <lineage>
        <taxon>Eukaryota</taxon>
        <taxon>Sar</taxon>
        <taxon>Stramenopiles</taxon>
        <taxon>Ochrophyta</taxon>
        <taxon>Bacillariophyta</taxon>
        <taxon>Coscinodiscophyceae</taxon>
        <taxon>Thalassiosirophycidae</taxon>
        <taxon>Thalassiosirales</taxon>
        <taxon>Thalassiosiraceae</taxon>
        <taxon>Thalassiosira</taxon>
    </lineage>
</organism>
<keyword evidence="4" id="KW-1185">Reference proteome</keyword>
<feature type="compositionally biased region" description="Basic and acidic residues" evidence="1">
    <location>
        <begin position="161"/>
        <end position="192"/>
    </location>
</feature>
<dbReference type="PaxDb" id="35128-Thaps21676"/>
<name>B8BXC3_THAPS</name>
<dbReference type="Proteomes" id="UP000001449">
    <property type="component" value="Chromosome 3"/>
</dbReference>
<feature type="region of interest" description="Disordered" evidence="1">
    <location>
        <begin position="54"/>
        <end position="87"/>
    </location>
</feature>
<dbReference type="eggNOG" id="ENOG502RCBX">
    <property type="taxonomic scope" value="Eukaryota"/>
</dbReference>
<dbReference type="PANTHER" id="PTHR39441">
    <property type="entry name" value="DUF2252 DOMAIN-CONTAINING PROTEIN"/>
    <property type="match status" value="1"/>
</dbReference>
<dbReference type="GeneID" id="7444699"/>
<sequence length="733" mass="82280">MSNETPTTNKNDEETPPSSSRDVPIREISFPIDDDNNTLPSELSALITHHYQPLQGDNNLYGSSHRHSHPTGEQTSPTGDGSGNTQTSHISRKAFQFAAFLGFLSIGILLYADVVANMNSAAKNSQVEMDAWDAENPGVRGMIVESHDNGKKGSKNKTKASKNEKEGEAKKKGIDKKQDKDAHATKADKEVVAKGANDDDDSPVIDGDTNDEYQEPDTDDDNDEVFINPKRRAEPKLIPFDVISSATDNNDNKQKPDLKQMDIPIAKSRCPYVLQTFQQQNGGVTNMAFLREKYIAQSVDPNVFYRATALLFWKDFGAGHWGSDQHKSIDLDELVSLNEARYEDGTPLSPMSTWTWITGDQHLSNFGAWRNRGGEVVFSVNDFDEAAIFDFQVDVLRIAVSICNHGFTNGFSVDQVTEALEAFTYVYVKTAIDYVGGDTALVYELTADTSTGILRDFLSDVESKKSQIKQLGKFTEVGKDGVRRFMLNDVTRLEDVPKELEDKIRTEIASTRYGASMMKMGWKVRGWDDDFFTVLDVARRVGSGIGSYGVDRFYVLLKGEDTSTDEPDASVILDIKYEPTSAVSRVLDNDTKAWYSDMFKNEADRAAQAQRRLTSYTDPFVGWIELDGQPYNVRQRSPWKNSFELEQLTNYRAFEEFIEQIAVATATSHVRGTVSKSPGQFKHVIKVLLAGDRNRRRWSNNVAKIALNYRNQVLLDFNCFKEYVYENFPPTTS</sequence>
<evidence type="ECO:0000313" key="4">
    <source>
        <dbReference type="Proteomes" id="UP000001449"/>
    </source>
</evidence>
<feature type="region of interest" description="Disordered" evidence="1">
    <location>
        <begin position="1"/>
        <end position="25"/>
    </location>
</feature>
<feature type="transmembrane region" description="Helical" evidence="2">
    <location>
        <begin position="94"/>
        <end position="112"/>
    </location>
</feature>